<sequence>MGAQIHVRLEVIVPLDDLLAGVQLGRIVGHSTHHHRRAQFQVVVGARRKWLARFQPLEDASAPTNRTAALEAQLGHWLAFWVEPGWAETVRDLLALADGPDEGALEPTMAVHDGGVRIARVVEQASEGRQPDGDGDRPGVPFPREVA</sequence>
<feature type="region of interest" description="Disordered" evidence="1">
    <location>
        <begin position="124"/>
        <end position="147"/>
    </location>
</feature>
<dbReference type="EMBL" id="HBUE01312252">
    <property type="protein sequence ID" value="CAG6583769.1"/>
    <property type="molecule type" value="Transcribed_RNA"/>
</dbReference>
<evidence type="ECO:0000313" key="2">
    <source>
        <dbReference type="EMBL" id="CAG6531897.1"/>
    </source>
</evidence>
<feature type="compositionally biased region" description="Low complexity" evidence="1">
    <location>
        <begin position="138"/>
        <end position="147"/>
    </location>
</feature>
<proteinExistence type="predicted"/>
<dbReference type="EMBL" id="HBUE01312253">
    <property type="protein sequence ID" value="CAG6583771.1"/>
    <property type="molecule type" value="Transcribed_RNA"/>
</dbReference>
<reference evidence="2" key="1">
    <citation type="submission" date="2021-05" db="EMBL/GenBank/DDBJ databases">
        <authorList>
            <person name="Alioto T."/>
            <person name="Alioto T."/>
            <person name="Gomez Garrido J."/>
        </authorList>
    </citation>
    <scope>NUCLEOTIDE SEQUENCE</scope>
</reference>
<protein>
    <submittedName>
        <fullName evidence="2">(northern house mosquito) hypothetical protein</fullName>
    </submittedName>
</protein>
<accession>A0A8D8HCU4</accession>
<evidence type="ECO:0000256" key="1">
    <source>
        <dbReference type="SAM" id="MobiDB-lite"/>
    </source>
</evidence>
<name>A0A8D8HCU4_CULPI</name>
<dbReference type="EMBL" id="HBUE01205933">
    <property type="protein sequence ID" value="CAG6531899.1"/>
    <property type="molecule type" value="Transcribed_RNA"/>
</dbReference>
<organism evidence="2">
    <name type="scientific">Culex pipiens</name>
    <name type="common">House mosquito</name>
    <dbReference type="NCBI Taxonomy" id="7175"/>
    <lineage>
        <taxon>Eukaryota</taxon>
        <taxon>Metazoa</taxon>
        <taxon>Ecdysozoa</taxon>
        <taxon>Arthropoda</taxon>
        <taxon>Hexapoda</taxon>
        <taxon>Insecta</taxon>
        <taxon>Pterygota</taxon>
        <taxon>Neoptera</taxon>
        <taxon>Endopterygota</taxon>
        <taxon>Diptera</taxon>
        <taxon>Nematocera</taxon>
        <taxon>Culicoidea</taxon>
        <taxon>Culicidae</taxon>
        <taxon>Culicinae</taxon>
        <taxon>Culicini</taxon>
        <taxon>Culex</taxon>
        <taxon>Culex</taxon>
    </lineage>
</organism>
<dbReference type="EMBL" id="HBUE01205932">
    <property type="protein sequence ID" value="CAG6531897.1"/>
    <property type="molecule type" value="Transcribed_RNA"/>
</dbReference>
<dbReference type="AlphaFoldDB" id="A0A8D8HCU4"/>